<evidence type="ECO:0000256" key="1">
    <source>
        <dbReference type="SAM" id="Phobius"/>
    </source>
</evidence>
<evidence type="ECO:0000313" key="2">
    <source>
        <dbReference type="EMBL" id="THC91291.1"/>
    </source>
</evidence>
<dbReference type="Proteomes" id="UP000308092">
    <property type="component" value="Unassembled WGS sequence"/>
</dbReference>
<proteinExistence type="predicted"/>
<feature type="transmembrane region" description="Helical" evidence="1">
    <location>
        <begin position="128"/>
        <end position="148"/>
    </location>
</feature>
<reference evidence="2 3" key="1">
    <citation type="submission" date="2019-03" db="EMBL/GenBank/DDBJ databases">
        <title>The genome sequence of a newly discovered highly antifungal drug resistant Aspergillus species, Aspergillus tanneri NIH 1004.</title>
        <authorList>
            <person name="Mounaud S."/>
            <person name="Singh I."/>
            <person name="Joardar V."/>
            <person name="Pakala S."/>
            <person name="Pakala S."/>
            <person name="Venepally P."/>
            <person name="Hoover J."/>
            <person name="Nierman W."/>
            <person name="Chung J."/>
            <person name="Losada L."/>
        </authorList>
    </citation>
    <scope>NUCLEOTIDE SEQUENCE [LARGE SCALE GENOMIC DNA]</scope>
    <source>
        <strain evidence="2 3">NIH1004</strain>
    </source>
</reference>
<comment type="caution">
    <text evidence="2">The sequence shown here is derived from an EMBL/GenBank/DDBJ whole genome shotgun (WGS) entry which is preliminary data.</text>
</comment>
<protein>
    <submittedName>
        <fullName evidence="2">Uncharacterized protein</fullName>
    </submittedName>
</protein>
<evidence type="ECO:0000313" key="3">
    <source>
        <dbReference type="Proteomes" id="UP000308092"/>
    </source>
</evidence>
<keyword evidence="1" id="KW-1133">Transmembrane helix</keyword>
<name>A0A4S3JDU8_9EURO</name>
<gene>
    <name evidence="2" type="ORF">EYZ11_009241</name>
</gene>
<dbReference type="STRING" id="1220188.A0A4S3JDU8"/>
<dbReference type="AlphaFoldDB" id="A0A4S3JDU8"/>
<feature type="transmembrane region" description="Helical" evidence="1">
    <location>
        <begin position="101"/>
        <end position="122"/>
    </location>
</feature>
<keyword evidence="1" id="KW-0812">Transmembrane</keyword>
<sequence>MARIQMWRTQVPGTKAPPAAQVCDLLLANLPDTAPFTFDSCAGGGGPIPIMESTLNAKLHAQGQGPLCFHYFDDPDAAKVLRSAIQLADAFVIFKMTNRTLFAFLNTTFIVLSPFLTSLTWFRHSPLHLFFTYVIPLVQMFFAVDGYVSCIWGRTEEELTQLIRSQSDLALGGWEFTSGEDIVLPLFGKTVGTLLTNQIIASRFLDNWCRADRYEFVPEVPT</sequence>
<accession>A0A4S3JDU8</accession>
<organism evidence="2 3">
    <name type="scientific">Aspergillus tanneri</name>
    <dbReference type="NCBI Taxonomy" id="1220188"/>
    <lineage>
        <taxon>Eukaryota</taxon>
        <taxon>Fungi</taxon>
        <taxon>Dikarya</taxon>
        <taxon>Ascomycota</taxon>
        <taxon>Pezizomycotina</taxon>
        <taxon>Eurotiomycetes</taxon>
        <taxon>Eurotiomycetidae</taxon>
        <taxon>Eurotiales</taxon>
        <taxon>Aspergillaceae</taxon>
        <taxon>Aspergillus</taxon>
        <taxon>Aspergillus subgen. Circumdati</taxon>
    </lineage>
</organism>
<dbReference type="EMBL" id="SOSA01000429">
    <property type="protein sequence ID" value="THC91291.1"/>
    <property type="molecule type" value="Genomic_DNA"/>
</dbReference>
<keyword evidence="1" id="KW-0472">Membrane</keyword>
<dbReference type="VEuPathDB" id="FungiDB:EYZ11_009241"/>
<keyword evidence="3" id="KW-1185">Reference proteome</keyword>